<accession>A0A1X1DDH9</accession>
<dbReference type="RefSeq" id="WP_128599839.1">
    <property type="nucleotide sequence ID" value="NZ_MLFS01000006.1"/>
</dbReference>
<keyword evidence="1" id="KW-0812">Transmembrane</keyword>
<sequence length="108" mass="12428">MKDLITKEDLKAHGFTESQVSILQKLAEKDNKSFTSLLEELKKRFYAGIFLFSLMTVVLIISGINYEKGHFTGIAIASIFLYASVIFLIPMRFGYKAMKFMRSRKKSF</sequence>
<evidence type="ECO:0000256" key="1">
    <source>
        <dbReference type="SAM" id="Phobius"/>
    </source>
</evidence>
<feature type="transmembrane region" description="Helical" evidence="1">
    <location>
        <begin position="45"/>
        <end position="64"/>
    </location>
</feature>
<keyword evidence="3" id="KW-1185">Reference proteome</keyword>
<organism evidence="2 3">
    <name type="scientific">Pantoea wallisii</name>
    <dbReference type="NCBI Taxonomy" id="1076551"/>
    <lineage>
        <taxon>Bacteria</taxon>
        <taxon>Pseudomonadati</taxon>
        <taxon>Pseudomonadota</taxon>
        <taxon>Gammaproteobacteria</taxon>
        <taxon>Enterobacterales</taxon>
        <taxon>Erwiniaceae</taxon>
        <taxon>Pantoea</taxon>
    </lineage>
</organism>
<reference evidence="2 3" key="1">
    <citation type="journal article" date="2017" name="Antonie Van Leeuwenhoek">
        <title>Phylogenomic resolution of the bacterial genus Pantoea and its relationship with Erwinia and Tatumella.</title>
        <authorList>
            <person name="Palmer M."/>
            <person name="Steenkamp E.T."/>
            <person name="Coetzee M.P."/>
            <person name="Chan W.Y."/>
            <person name="van Zyl E."/>
            <person name="De Maayer P."/>
            <person name="Coutinho T.A."/>
            <person name="Blom J."/>
            <person name="Smits T.H."/>
            <person name="Duffy B."/>
            <person name="Venter S.N."/>
        </authorList>
    </citation>
    <scope>NUCLEOTIDE SEQUENCE [LARGE SCALE GENOMIC DNA]</scope>
    <source>
        <strain evidence="2 3">LMG 26277</strain>
    </source>
</reference>
<feature type="transmembrane region" description="Helical" evidence="1">
    <location>
        <begin position="70"/>
        <end position="95"/>
    </location>
</feature>
<proteinExistence type="predicted"/>
<evidence type="ECO:0000313" key="3">
    <source>
        <dbReference type="Proteomes" id="UP000193104"/>
    </source>
</evidence>
<dbReference type="OrthoDB" id="9925475at2"/>
<name>A0A1X1DDH9_9GAMM</name>
<dbReference type="AlphaFoldDB" id="A0A1X1DDH9"/>
<evidence type="ECO:0000313" key="2">
    <source>
        <dbReference type="EMBL" id="ORM74590.1"/>
    </source>
</evidence>
<keyword evidence="1" id="KW-0472">Membrane</keyword>
<gene>
    <name evidence="2" type="ORF">HA48_03685</name>
</gene>
<keyword evidence="1" id="KW-1133">Transmembrane helix</keyword>
<comment type="caution">
    <text evidence="2">The sequence shown here is derived from an EMBL/GenBank/DDBJ whole genome shotgun (WGS) entry which is preliminary data.</text>
</comment>
<protein>
    <submittedName>
        <fullName evidence="2">Uncharacterized protein</fullName>
    </submittedName>
</protein>
<dbReference type="STRING" id="1076551.HA48_03685"/>
<dbReference type="Proteomes" id="UP000193104">
    <property type="component" value="Unassembled WGS sequence"/>
</dbReference>
<dbReference type="EMBL" id="MLFS01000006">
    <property type="protein sequence ID" value="ORM74590.1"/>
    <property type="molecule type" value="Genomic_DNA"/>
</dbReference>